<dbReference type="InterPro" id="IPR011990">
    <property type="entry name" value="TPR-like_helical_dom_sf"/>
</dbReference>
<gene>
    <name evidence="11" type="ORF">SNEC2469_LOCUS593</name>
</gene>
<evidence type="ECO:0000256" key="3">
    <source>
        <dbReference type="ARBA" id="ARBA00022692"/>
    </source>
</evidence>
<evidence type="ECO:0000256" key="5">
    <source>
        <dbReference type="ARBA" id="ARBA00022989"/>
    </source>
</evidence>
<keyword evidence="2" id="KW-0813">Transport</keyword>
<evidence type="ECO:0000256" key="8">
    <source>
        <dbReference type="SAM" id="MobiDB-lite"/>
    </source>
</evidence>
<dbReference type="GO" id="GO:0005216">
    <property type="term" value="F:monoatomic ion channel activity"/>
    <property type="evidence" value="ECO:0007669"/>
    <property type="project" value="InterPro"/>
</dbReference>
<dbReference type="PANTHER" id="PTHR47942">
    <property type="entry name" value="TETRATRICOPEPTIDE REPEAT (TPR)-LIKE SUPERFAMILY PROTEIN-RELATED"/>
    <property type="match status" value="1"/>
</dbReference>
<proteinExistence type="predicted"/>
<dbReference type="SUPFAM" id="SSF51206">
    <property type="entry name" value="cAMP-binding domain-like"/>
    <property type="match status" value="1"/>
</dbReference>
<feature type="transmembrane region" description="Helical" evidence="9">
    <location>
        <begin position="973"/>
        <end position="993"/>
    </location>
</feature>
<sequence length="1423" mass="156525">DLTQAVAEFRRRSKWEEALQLFRTSLQGRLQADGIVYGAAVSACERGSCWQYSLALLAEAEELTLDPGIRTLNSALAACGAGNEWCWALHLFDQAQQGLHGEPNVVTYNSAIAAVTKADQWRLGLQLFAQLASTRGLQATAVSFTAGLTACARGELWQSALGILAMACAASLETGAMTAGFNAAANACIQAGRWEEGLSVALASPSLDEGSWALAVFACKAGNCWEQAFRLLGAMEKAGVQPTVAACSAAIASCDRQWEQALQILVAMQARGPTPNFVVFSAAIGACSNASEWIVAQQLGIRRAPKGSSVSSNSAGRRASCAMAAPVRKTARMLQSLSWRLGRKSCHRLVQEAATEEDFLRRCCMEVLLRSGAMRYSRLARKAAVLVRRRASKALKKSQDRTSSPEDIRLRLLASLPRSWLSATGPVVRLPVVTAADDCCICLVSRADAAFVPCGGLCLALQRLWLGFEEQMDRPSTHWCLVLAAADACDKSPHAKSDLRKAILVARLESRGSGAPSVESCFDRLHVLTACRDMGFHEDLPSLNAAISSLGQRWQRAAELFAGIQAESLQPDIITLAAMTTSFGTSDRWECVLALGRLMQNRLESNVVSAGATITALHRGSQWESAVYALQRMPQTALQPNIVACNAGLGAAERGARAAWDQALSLQEKLRRFGQRLDVVSFNSAASVCSLERRWDVALALLHVVPEASMEAGESGCNIAIHACEKVGRWREVINTRDAIAAFDAVLDQKLAALRVALMEEHRRLLHVSDFEVAKFEMGSRRSSVESGQSVSRRSSVESGPSGSRRSSMESSREEAPPLALLASSQLETFPRASSQLETFPRAPPSLNDWFEDEPEEPPADIPEHDSNRTGPNLSSSVSSLSTSNMKDPNKKSVKKSVTFLPHIEVCEYSSMESQSSSELRALWKWPDENDPEEDTEDIFHELGVGPGAGANQAAWLQCLSRFVTPPMSRRRMVWDTLALIILAIEVIAFPLSAFEAIEVLMTSEPTFIVMDWISACFWLTDMPLQLFAGYNTIEGKIEKRFSYTALRYLKSWFCLDLLIVSLDWASLVGHYDAEFLEALRVGKTVRGIRIVRGVRILRLAKVAPMLQNVADSLYGDLNVLIFKISNIVLSVVCVNHFIACFWYWLGSFTGEGGQPSWTTDVQAGAESAGFQYVAAFHWSLSNFATATTRINAINMWEHIYAIFVLFAGLVSFASSVSAITSAVTDYRSVEVDTLQNEKKLRSFFGDRAISPAMSSRIWEFVRSRRRTRPKLTESNVILLTGLPKILRIELRKDMFIPHLQAHPLFQGLELADPHVISRLCDRGLEFRGVPPMEDVFNRAEKAAHVYYCISGQLQYYFQRPQARRSVSGAIDVHAGEWIAEGALWFDNWVHFGWLRAKTPSEFVLLNVEVFQMVALKSPSPYL</sequence>
<feature type="non-terminal residue" evidence="11">
    <location>
        <position position="1423"/>
    </location>
</feature>
<dbReference type="InterPro" id="IPR018490">
    <property type="entry name" value="cNMP-bd_dom_sf"/>
</dbReference>
<dbReference type="EMBL" id="CAJNJA010003670">
    <property type="protein sequence ID" value="CAE7175650.1"/>
    <property type="molecule type" value="Genomic_DNA"/>
</dbReference>
<name>A0A812IYT1_9DINO</name>
<feature type="compositionally biased region" description="Basic and acidic residues" evidence="8">
    <location>
        <begin position="807"/>
        <end position="816"/>
    </location>
</feature>
<feature type="region of interest" description="Disordered" evidence="8">
    <location>
        <begin position="835"/>
        <end position="893"/>
    </location>
</feature>
<evidence type="ECO:0000256" key="9">
    <source>
        <dbReference type="SAM" id="Phobius"/>
    </source>
</evidence>
<dbReference type="SUPFAM" id="SSF81324">
    <property type="entry name" value="Voltage-gated potassium channels"/>
    <property type="match status" value="1"/>
</dbReference>
<dbReference type="CDD" id="cd00038">
    <property type="entry name" value="CAP_ED"/>
    <property type="match status" value="1"/>
</dbReference>
<feature type="compositionally biased region" description="Low complexity" evidence="8">
    <location>
        <begin position="785"/>
        <end position="806"/>
    </location>
</feature>
<dbReference type="GO" id="GO:0016020">
    <property type="term" value="C:membrane"/>
    <property type="evidence" value="ECO:0007669"/>
    <property type="project" value="UniProtKB-SubCell"/>
</dbReference>
<evidence type="ECO:0000313" key="12">
    <source>
        <dbReference type="Proteomes" id="UP000601435"/>
    </source>
</evidence>
<reference evidence="11" key="1">
    <citation type="submission" date="2021-02" db="EMBL/GenBank/DDBJ databases">
        <authorList>
            <person name="Dougan E. K."/>
            <person name="Rhodes N."/>
            <person name="Thang M."/>
            <person name="Chan C."/>
        </authorList>
    </citation>
    <scope>NUCLEOTIDE SEQUENCE</scope>
</reference>
<evidence type="ECO:0000313" key="11">
    <source>
        <dbReference type="EMBL" id="CAE7175650.1"/>
    </source>
</evidence>
<feature type="compositionally biased region" description="Acidic residues" evidence="8">
    <location>
        <begin position="850"/>
        <end position="859"/>
    </location>
</feature>
<feature type="compositionally biased region" description="Low complexity" evidence="8">
    <location>
        <begin position="874"/>
        <end position="884"/>
    </location>
</feature>
<evidence type="ECO:0000256" key="7">
    <source>
        <dbReference type="ARBA" id="ARBA00023136"/>
    </source>
</evidence>
<protein>
    <recommendedName>
        <fullName evidence="10">Ion transport domain-containing protein</fullName>
    </recommendedName>
</protein>
<comment type="caution">
    <text evidence="11">The sequence shown here is derived from an EMBL/GenBank/DDBJ whole genome shotgun (WGS) entry which is preliminary data.</text>
</comment>
<dbReference type="Gene3D" id="1.10.287.70">
    <property type="match status" value="1"/>
</dbReference>
<keyword evidence="4" id="KW-0677">Repeat</keyword>
<evidence type="ECO:0000256" key="1">
    <source>
        <dbReference type="ARBA" id="ARBA00004141"/>
    </source>
</evidence>
<feature type="transmembrane region" description="Helical" evidence="9">
    <location>
        <begin position="1121"/>
        <end position="1146"/>
    </location>
</feature>
<dbReference type="Proteomes" id="UP000601435">
    <property type="component" value="Unassembled WGS sequence"/>
</dbReference>
<evidence type="ECO:0000256" key="4">
    <source>
        <dbReference type="ARBA" id="ARBA00022737"/>
    </source>
</evidence>
<evidence type="ECO:0000256" key="6">
    <source>
        <dbReference type="ARBA" id="ARBA00023065"/>
    </source>
</evidence>
<dbReference type="InterPro" id="IPR014710">
    <property type="entry name" value="RmlC-like_jellyroll"/>
</dbReference>
<organism evidence="11 12">
    <name type="scientific">Symbiodinium necroappetens</name>
    <dbReference type="NCBI Taxonomy" id="1628268"/>
    <lineage>
        <taxon>Eukaryota</taxon>
        <taxon>Sar</taxon>
        <taxon>Alveolata</taxon>
        <taxon>Dinophyceae</taxon>
        <taxon>Suessiales</taxon>
        <taxon>Symbiodiniaceae</taxon>
        <taxon>Symbiodinium</taxon>
    </lineage>
</organism>
<dbReference type="Pfam" id="PF00520">
    <property type="entry name" value="Ion_trans"/>
    <property type="match status" value="1"/>
</dbReference>
<evidence type="ECO:0000259" key="10">
    <source>
        <dbReference type="Pfam" id="PF00520"/>
    </source>
</evidence>
<dbReference type="InterPro" id="IPR005821">
    <property type="entry name" value="Ion_trans_dom"/>
</dbReference>
<dbReference type="Pfam" id="PF13812">
    <property type="entry name" value="PPR_3"/>
    <property type="match status" value="1"/>
</dbReference>
<keyword evidence="3 9" id="KW-0812">Transmembrane</keyword>
<keyword evidence="12" id="KW-1185">Reference proteome</keyword>
<dbReference type="PANTHER" id="PTHR47942:SF63">
    <property type="entry name" value="PENTATRICOPEPTIDE REPEAT-CONTAINING PROTEIN"/>
    <property type="match status" value="1"/>
</dbReference>
<dbReference type="Gene3D" id="2.60.120.10">
    <property type="entry name" value="Jelly Rolls"/>
    <property type="match status" value="1"/>
</dbReference>
<dbReference type="InterPro" id="IPR002885">
    <property type="entry name" value="PPR_rpt"/>
</dbReference>
<dbReference type="Gene3D" id="1.25.40.10">
    <property type="entry name" value="Tetratricopeptide repeat domain"/>
    <property type="match status" value="4"/>
</dbReference>
<comment type="subcellular location">
    <subcellularLocation>
        <location evidence="1">Membrane</location>
        <topology evidence="1">Multi-pass membrane protein</topology>
    </subcellularLocation>
</comment>
<keyword evidence="7 9" id="KW-0472">Membrane</keyword>
<feature type="region of interest" description="Disordered" evidence="8">
    <location>
        <begin position="782"/>
        <end position="817"/>
    </location>
</feature>
<keyword evidence="6" id="KW-0406">Ion transport</keyword>
<feature type="transmembrane region" description="Helical" evidence="9">
    <location>
        <begin position="1200"/>
        <end position="1220"/>
    </location>
</feature>
<dbReference type="InterPro" id="IPR051222">
    <property type="entry name" value="PPR/CCM1_RNA-binding"/>
</dbReference>
<dbReference type="OrthoDB" id="1711136at2759"/>
<evidence type="ECO:0000256" key="2">
    <source>
        <dbReference type="ARBA" id="ARBA00022448"/>
    </source>
</evidence>
<feature type="domain" description="Ion transport" evidence="10">
    <location>
        <begin position="973"/>
        <end position="1225"/>
    </location>
</feature>
<feature type="non-terminal residue" evidence="11">
    <location>
        <position position="1"/>
    </location>
</feature>
<accession>A0A812IYT1</accession>
<keyword evidence="5 9" id="KW-1133">Transmembrane helix</keyword>
<dbReference type="InterPro" id="IPR000595">
    <property type="entry name" value="cNMP-bd_dom"/>
</dbReference>